<dbReference type="OrthoDB" id="6284720at2759"/>
<feature type="repeat" description="ANK" evidence="3">
    <location>
        <begin position="741"/>
        <end position="773"/>
    </location>
</feature>
<feature type="repeat" description="ANK" evidence="3">
    <location>
        <begin position="977"/>
        <end position="1009"/>
    </location>
</feature>
<dbReference type="InterPro" id="IPR049050">
    <property type="entry name" value="nSTAND3"/>
</dbReference>
<dbReference type="PROSITE" id="PS50088">
    <property type="entry name" value="ANK_REPEAT"/>
    <property type="match status" value="8"/>
</dbReference>
<dbReference type="Pfam" id="PF00023">
    <property type="entry name" value="Ank"/>
    <property type="match status" value="2"/>
</dbReference>
<dbReference type="InterPro" id="IPR036770">
    <property type="entry name" value="Ankyrin_rpt-contain_sf"/>
</dbReference>
<evidence type="ECO:0000259" key="4">
    <source>
        <dbReference type="Pfam" id="PF20720"/>
    </source>
</evidence>
<accession>A0A8B6EYZ3</accession>
<keyword evidence="6" id="KW-1185">Reference proteome</keyword>
<evidence type="ECO:0000256" key="1">
    <source>
        <dbReference type="ARBA" id="ARBA00022737"/>
    </source>
</evidence>
<dbReference type="Pfam" id="PF20720">
    <property type="entry name" value="nSTAND3"/>
    <property type="match status" value="1"/>
</dbReference>
<dbReference type="InterPro" id="IPR027417">
    <property type="entry name" value="P-loop_NTPase"/>
</dbReference>
<keyword evidence="1" id="KW-0677">Repeat</keyword>
<dbReference type="SUPFAM" id="SSF48403">
    <property type="entry name" value="Ankyrin repeat"/>
    <property type="match status" value="2"/>
</dbReference>
<feature type="repeat" description="ANK" evidence="3">
    <location>
        <begin position="835"/>
        <end position="862"/>
    </location>
</feature>
<dbReference type="Pfam" id="PF12796">
    <property type="entry name" value="Ank_2"/>
    <property type="match status" value="5"/>
</dbReference>
<evidence type="ECO:0000313" key="6">
    <source>
        <dbReference type="Proteomes" id="UP000596742"/>
    </source>
</evidence>
<dbReference type="Gene3D" id="1.25.40.20">
    <property type="entry name" value="Ankyrin repeat-containing domain"/>
    <property type="match status" value="5"/>
</dbReference>
<feature type="domain" description="Novel STAND NTPase 3" evidence="4">
    <location>
        <begin position="63"/>
        <end position="228"/>
    </location>
</feature>
<dbReference type="Pfam" id="PF13637">
    <property type="entry name" value="Ank_4"/>
    <property type="match status" value="1"/>
</dbReference>
<gene>
    <name evidence="5" type="ORF">MGAL_10B028261</name>
</gene>
<name>A0A8B6EYZ3_MYTGA</name>
<protein>
    <recommendedName>
        <fullName evidence="4">Novel STAND NTPase 3 domain-containing protein</fullName>
    </recommendedName>
</protein>
<feature type="repeat" description="ANK" evidence="3">
    <location>
        <begin position="863"/>
        <end position="885"/>
    </location>
</feature>
<feature type="repeat" description="ANK" evidence="3">
    <location>
        <begin position="494"/>
        <end position="526"/>
    </location>
</feature>
<keyword evidence="2 3" id="KW-0040">ANK repeat</keyword>
<dbReference type="Gene3D" id="3.40.50.300">
    <property type="entry name" value="P-loop containing nucleotide triphosphate hydrolases"/>
    <property type="match status" value="1"/>
</dbReference>
<dbReference type="PANTHER" id="PTHR24126:SF14">
    <property type="entry name" value="ANK_REP_REGION DOMAIN-CONTAINING PROTEIN"/>
    <property type="match status" value="1"/>
</dbReference>
<evidence type="ECO:0000313" key="5">
    <source>
        <dbReference type="EMBL" id="VDI41318.1"/>
    </source>
</evidence>
<organism evidence="5 6">
    <name type="scientific">Mytilus galloprovincialis</name>
    <name type="common">Mediterranean mussel</name>
    <dbReference type="NCBI Taxonomy" id="29158"/>
    <lineage>
        <taxon>Eukaryota</taxon>
        <taxon>Metazoa</taxon>
        <taxon>Spiralia</taxon>
        <taxon>Lophotrochozoa</taxon>
        <taxon>Mollusca</taxon>
        <taxon>Bivalvia</taxon>
        <taxon>Autobranchia</taxon>
        <taxon>Pteriomorphia</taxon>
        <taxon>Mytilida</taxon>
        <taxon>Mytiloidea</taxon>
        <taxon>Mytilidae</taxon>
        <taxon>Mytilinae</taxon>
        <taxon>Mytilus</taxon>
    </lineage>
</organism>
<dbReference type="AlphaFoldDB" id="A0A8B6EYZ3"/>
<dbReference type="PANTHER" id="PTHR24126">
    <property type="entry name" value="ANKYRIN REPEAT, PH AND SEC7 DOMAIN CONTAINING PROTEIN SECG-RELATED"/>
    <property type="match status" value="1"/>
</dbReference>
<dbReference type="SMART" id="SM00248">
    <property type="entry name" value="ANK"/>
    <property type="match status" value="14"/>
</dbReference>
<dbReference type="EMBL" id="UYJE01005881">
    <property type="protein sequence ID" value="VDI41318.1"/>
    <property type="molecule type" value="Genomic_DNA"/>
</dbReference>
<dbReference type="InterPro" id="IPR002110">
    <property type="entry name" value="Ankyrin_rpt"/>
</dbReference>
<feature type="repeat" description="ANK" evidence="3">
    <location>
        <begin position="774"/>
        <end position="796"/>
    </location>
</feature>
<dbReference type="PRINTS" id="PR01415">
    <property type="entry name" value="ANKYRIN"/>
</dbReference>
<dbReference type="SUPFAM" id="SSF52540">
    <property type="entry name" value="P-loop containing nucleoside triphosphate hydrolases"/>
    <property type="match status" value="1"/>
</dbReference>
<dbReference type="PROSITE" id="PS50297">
    <property type="entry name" value="ANK_REP_REGION"/>
    <property type="match status" value="6"/>
</dbReference>
<evidence type="ECO:0000256" key="2">
    <source>
        <dbReference type="ARBA" id="ARBA00023043"/>
    </source>
</evidence>
<comment type="caution">
    <text evidence="5">The sequence shown here is derived from an EMBL/GenBank/DDBJ whole genome shotgun (WGS) entry which is preliminary data.</text>
</comment>
<reference evidence="5" key="1">
    <citation type="submission" date="2018-11" db="EMBL/GenBank/DDBJ databases">
        <authorList>
            <person name="Alioto T."/>
            <person name="Alioto T."/>
        </authorList>
    </citation>
    <scope>NUCLEOTIDE SEQUENCE</scope>
</reference>
<sequence>MSSPITNTSDIISSIRLEKQIEKTNQHLCTVSQKLETLEIENNNKREIRKRTLTKWRNSDEKYISTSATQFILKSLNHNKGVIITGSPGCGKSVAAHHVALIFDKEGYEVVPCDDSSEIFKHFRKDKTQVFVIDDICGRFALNKHKADFLEQNDGKLSILFDSNNHNDDDYEDNLSKSETKFLITCRENIYSHKAFPNLTCLSLVQCSFSTKYKISPDEMRKIALSYISENIVNNIDNICLYDFFPLLCALYDTKANRDLKFFIHPVEIIENEISEMKIKSESSFLCLSLLVLRNNSISKDDLISCDVEQLVEAICRDTEIESVVSMVSIQKCFERFKGIYIIEAEEIYTAIHDKMFDTISAAIAPSMMKCFIKNADIRLLANRIQLLSLGRSSLPFVVYIPQELERTHFNRQFKEAMKGKYWEVFGSIQAENEAYRKQLLSYLKEQDGCQQMSYVPGKDGATPLFVSSSLGYIDFVEYFIVKCRLHIDIKDKEGRSPFFVACENGHIAVVKHLMKYYKDINTKNAAKTTILSATCLNGHKEVAQLLLDNKADISIANELNQNTFHFACLHGDAQLVGLLLSAYEVDRTFRITDEKTDLQKASQKGLTQNNNKFRKLCRDVNQKSNIQGRTPLHLACQKGHYETVKLLLDFNVKLNGCVDTNNVCQHGWSVLHVACYKGYNEIVKLLVDVGINVNDTTNEGLTPLFLASCQKGHKNTVKFLLSLNDQTLERRVDIKTKHKDRWSHLHTACFNGHTDVVKLLLEIGMNINDTTNNGSTPLHLACQAGHNDTVKFLLSLNDQTLERRVDITTKDKDRWSHLHTACFNGHTDVVKLLLEIACFNGHTEVVKLLLDIGMNINDTTNKGSTPLHLACQRGHNDTVKALFSLNDQTLSSHVDTTVKNKNGWSVIHSACFNGHTEVVKLLSIDVGLNVNDTSNGGCTPLYLSCKAGHFDTAKYLLNLNDITFYSHVETLVDKTNRQSALHAAYSNGHTKVVKLLNNVGINEKETRNMKHSCMIM</sequence>
<evidence type="ECO:0000256" key="3">
    <source>
        <dbReference type="PROSITE-ProRule" id="PRU00023"/>
    </source>
</evidence>
<proteinExistence type="predicted"/>
<dbReference type="Proteomes" id="UP000596742">
    <property type="component" value="Unassembled WGS sequence"/>
</dbReference>
<feature type="repeat" description="ANK" evidence="3">
    <location>
        <begin position="667"/>
        <end position="699"/>
    </location>
</feature>
<feature type="repeat" description="ANK" evidence="3">
    <location>
        <begin position="628"/>
        <end position="656"/>
    </location>
</feature>